<feature type="chain" id="PRO_5027097152" evidence="5">
    <location>
        <begin position="23"/>
        <end position="458"/>
    </location>
</feature>
<dbReference type="Pfam" id="PF13180">
    <property type="entry name" value="PDZ_2"/>
    <property type="match status" value="1"/>
</dbReference>
<sequence length="458" mass="48073">MTASIFRPLVLVLTLVAGALPAQEVPQSRAEIALSFSPVAKQAIPAVVNIYATRVVQQRASPFAGDPFFERFFQPRAAPRLQNSLGSGVIVDPSGIVVSNHHVVGSATEIRVVLSDRREYDAEVLLSDEARDIAVLKVDADAPLPALELADSDRAQVGDLVLAIGNPFGVGQTVTGGIVSGLARSARPGDGTEAYFIQTDAAINPGNSGGALVDMAGRLLGLNTSILTRSGGSNGIGFAIPSNLVRAYVERAGEDPSPWPWTGVSAQAVDAELAQALGMDRPRGVLLSEVHPASALTAAGLAPGDVVLDIDGLAVATPGELAYRIRTRPLGASVQVRYLRGGKARTAALTVAAAPETPPRDSLRLGGSRHVLSGMMVENVNPAVIAELDLPLNATGVVVRDPGQAGRLLGLRAADVIEQINGRRIEDTEDLRAAARTVERGIDMRLTRDGRRHAIRFR</sequence>
<feature type="signal peptide" evidence="5">
    <location>
        <begin position="1"/>
        <end position="22"/>
    </location>
</feature>
<dbReference type="Pfam" id="PF13365">
    <property type="entry name" value="Trypsin_2"/>
    <property type="match status" value="1"/>
</dbReference>
<dbReference type="SUPFAM" id="SSF50156">
    <property type="entry name" value="PDZ domain-like"/>
    <property type="match status" value="2"/>
</dbReference>
<keyword evidence="8" id="KW-1185">Reference proteome</keyword>
<dbReference type="SUPFAM" id="SSF50494">
    <property type="entry name" value="Trypsin-like serine proteases"/>
    <property type="match status" value="1"/>
</dbReference>
<gene>
    <name evidence="7" type="ORF">GE300_18745</name>
</gene>
<evidence type="ECO:0000256" key="5">
    <source>
        <dbReference type="SAM" id="SignalP"/>
    </source>
</evidence>
<keyword evidence="2" id="KW-0645">Protease</keyword>
<protein>
    <submittedName>
        <fullName evidence="7">PDZ domain-containing protein</fullName>
    </submittedName>
</protein>
<dbReference type="InterPro" id="IPR036034">
    <property type="entry name" value="PDZ_sf"/>
</dbReference>
<reference evidence="7 8" key="1">
    <citation type="submission" date="2019-10" db="EMBL/GenBank/DDBJ databases">
        <title>Cognatihalovulum marinum gen. nov. sp. nov., a new member of the family Rhodobacteraceae isolated from deep seawater of the Northwest Indian Ocean.</title>
        <authorList>
            <person name="Ruan C."/>
            <person name="Wang J."/>
            <person name="Zheng X."/>
            <person name="Song L."/>
            <person name="Zhu Y."/>
            <person name="Huang Y."/>
            <person name="Lu Z."/>
            <person name="Du W."/>
            <person name="Huang L."/>
            <person name="Dai X."/>
        </authorList>
    </citation>
    <scope>NUCLEOTIDE SEQUENCE [LARGE SCALE GENOMIC DNA]</scope>
    <source>
        <strain evidence="7 8">2CG4</strain>
    </source>
</reference>
<dbReference type="Proteomes" id="UP000474957">
    <property type="component" value="Unassembled WGS sequence"/>
</dbReference>
<dbReference type="InterPro" id="IPR001940">
    <property type="entry name" value="Peptidase_S1C"/>
</dbReference>
<dbReference type="PANTHER" id="PTHR22939:SF129">
    <property type="entry name" value="SERINE PROTEASE HTRA2, MITOCHONDRIAL"/>
    <property type="match status" value="1"/>
</dbReference>
<evidence type="ECO:0000256" key="2">
    <source>
        <dbReference type="ARBA" id="ARBA00022670"/>
    </source>
</evidence>
<dbReference type="PRINTS" id="PR00834">
    <property type="entry name" value="PROTEASES2C"/>
</dbReference>
<dbReference type="Gene3D" id="2.30.42.10">
    <property type="match status" value="1"/>
</dbReference>
<dbReference type="GO" id="GO:0006515">
    <property type="term" value="P:protein quality control for misfolded or incompletely synthesized proteins"/>
    <property type="evidence" value="ECO:0007669"/>
    <property type="project" value="TreeGrafter"/>
</dbReference>
<name>A0A6L5Z4X2_9RHOB</name>
<evidence type="ECO:0000313" key="8">
    <source>
        <dbReference type="Proteomes" id="UP000474957"/>
    </source>
</evidence>
<proteinExistence type="inferred from homology"/>
<feature type="domain" description="PDZ" evidence="6">
    <location>
        <begin position="234"/>
        <end position="342"/>
    </location>
</feature>
<dbReference type="Gene3D" id="2.40.10.120">
    <property type="match status" value="1"/>
</dbReference>
<keyword evidence="4" id="KW-0720">Serine protease</keyword>
<dbReference type="InterPro" id="IPR009003">
    <property type="entry name" value="Peptidase_S1_PA"/>
</dbReference>
<dbReference type="GO" id="GO:0004252">
    <property type="term" value="F:serine-type endopeptidase activity"/>
    <property type="evidence" value="ECO:0007669"/>
    <property type="project" value="InterPro"/>
</dbReference>
<evidence type="ECO:0000313" key="7">
    <source>
        <dbReference type="EMBL" id="MSU91621.1"/>
    </source>
</evidence>
<accession>A0A6L5Z4X2</accession>
<keyword evidence="3" id="KW-0378">Hydrolase</keyword>
<dbReference type="SMART" id="SM00228">
    <property type="entry name" value="PDZ"/>
    <property type="match status" value="2"/>
</dbReference>
<feature type="domain" description="PDZ" evidence="6">
    <location>
        <begin position="386"/>
        <end position="450"/>
    </location>
</feature>
<dbReference type="GO" id="GO:0042597">
    <property type="term" value="C:periplasmic space"/>
    <property type="evidence" value="ECO:0007669"/>
    <property type="project" value="TreeGrafter"/>
</dbReference>
<evidence type="ECO:0000256" key="4">
    <source>
        <dbReference type="ARBA" id="ARBA00022825"/>
    </source>
</evidence>
<dbReference type="PANTHER" id="PTHR22939">
    <property type="entry name" value="SERINE PROTEASE FAMILY S1C HTRA-RELATED"/>
    <property type="match status" value="1"/>
</dbReference>
<dbReference type="InterPro" id="IPR001478">
    <property type="entry name" value="PDZ"/>
</dbReference>
<organism evidence="7 8">
    <name type="scientific">Halovulum marinum</name>
    <dbReference type="NCBI Taxonomy" id="2662447"/>
    <lineage>
        <taxon>Bacteria</taxon>
        <taxon>Pseudomonadati</taxon>
        <taxon>Pseudomonadota</taxon>
        <taxon>Alphaproteobacteria</taxon>
        <taxon>Rhodobacterales</taxon>
        <taxon>Paracoccaceae</taxon>
        <taxon>Halovulum</taxon>
    </lineage>
</organism>
<dbReference type="Gene3D" id="2.30.42.60">
    <property type="match status" value="1"/>
</dbReference>
<dbReference type="RefSeq" id="WP_154448961.1">
    <property type="nucleotide sequence ID" value="NZ_WIND01000022.1"/>
</dbReference>
<dbReference type="AlphaFoldDB" id="A0A6L5Z4X2"/>
<keyword evidence="5" id="KW-0732">Signal</keyword>
<comment type="caution">
    <text evidence="7">The sequence shown here is derived from an EMBL/GenBank/DDBJ whole genome shotgun (WGS) entry which is preliminary data.</text>
</comment>
<evidence type="ECO:0000256" key="1">
    <source>
        <dbReference type="ARBA" id="ARBA00010541"/>
    </source>
</evidence>
<dbReference type="EMBL" id="WIND01000022">
    <property type="protein sequence ID" value="MSU91621.1"/>
    <property type="molecule type" value="Genomic_DNA"/>
</dbReference>
<evidence type="ECO:0000256" key="3">
    <source>
        <dbReference type="ARBA" id="ARBA00022801"/>
    </source>
</evidence>
<evidence type="ECO:0000259" key="6">
    <source>
        <dbReference type="SMART" id="SM00228"/>
    </source>
</evidence>
<comment type="similarity">
    <text evidence="1">Belongs to the peptidase S1C family.</text>
</comment>